<dbReference type="Proteomes" id="UP000324376">
    <property type="component" value="Unassembled WGS sequence"/>
</dbReference>
<dbReference type="AlphaFoldDB" id="A0A5S5C5D8"/>
<comment type="caution">
    <text evidence="1">The sequence shown here is derived from an EMBL/GenBank/DDBJ whole genome shotgun (WGS) entry which is preliminary data.</text>
</comment>
<dbReference type="EMBL" id="VNHU01000005">
    <property type="protein sequence ID" value="TYP73682.1"/>
    <property type="molecule type" value="Genomic_DNA"/>
</dbReference>
<dbReference type="RefSeq" id="WP_148782773.1">
    <property type="nucleotide sequence ID" value="NZ_VNHU01000005.1"/>
</dbReference>
<name>A0A5S5C5D8_9FLAO</name>
<gene>
    <name evidence="1" type="ORF">BD809_105273</name>
</gene>
<keyword evidence="2" id="KW-1185">Reference proteome</keyword>
<sequence>MNNASLAYKVDTHRRLCIRKDAIELNQWMDMLENINTELDVIIRIEKKFLNNPTFVSNIKGLRRTNTLNMGTLCQYEQQLKKEYEYGTQEYDVTRAKEHEKRREVYLQSIQDFQKLKLRLYQQLSDVSCR</sequence>
<accession>A0A5S5C5D8</accession>
<evidence type="ECO:0000313" key="1">
    <source>
        <dbReference type="EMBL" id="TYP73682.1"/>
    </source>
</evidence>
<evidence type="ECO:0000313" key="2">
    <source>
        <dbReference type="Proteomes" id="UP000324376"/>
    </source>
</evidence>
<dbReference type="OrthoDB" id="1442387at2"/>
<organism evidence="1 2">
    <name type="scientific">Aquimarina intermedia</name>
    <dbReference type="NCBI Taxonomy" id="350814"/>
    <lineage>
        <taxon>Bacteria</taxon>
        <taxon>Pseudomonadati</taxon>
        <taxon>Bacteroidota</taxon>
        <taxon>Flavobacteriia</taxon>
        <taxon>Flavobacteriales</taxon>
        <taxon>Flavobacteriaceae</taxon>
        <taxon>Aquimarina</taxon>
    </lineage>
</organism>
<protein>
    <submittedName>
        <fullName evidence="1">Uncharacterized protein</fullName>
    </submittedName>
</protein>
<reference evidence="1 2" key="1">
    <citation type="submission" date="2019-07" db="EMBL/GenBank/DDBJ databases">
        <title>Genomic Encyclopedia of Archaeal and Bacterial Type Strains, Phase II (KMG-II): from individual species to whole genera.</title>
        <authorList>
            <person name="Goeker M."/>
        </authorList>
    </citation>
    <scope>NUCLEOTIDE SEQUENCE [LARGE SCALE GENOMIC DNA]</scope>
    <source>
        <strain evidence="1 2">DSM 17527</strain>
    </source>
</reference>
<proteinExistence type="predicted"/>